<evidence type="ECO:0000313" key="2">
    <source>
        <dbReference type="Proteomes" id="UP000324241"/>
    </source>
</evidence>
<evidence type="ECO:0000313" key="1">
    <source>
        <dbReference type="EMBL" id="KAA8651524.1"/>
    </source>
</evidence>
<dbReference type="GeneID" id="54323114"/>
<dbReference type="EMBL" id="QUQM01000002">
    <property type="protein sequence ID" value="KAA8651524.1"/>
    <property type="molecule type" value="Genomic_DNA"/>
</dbReference>
<dbReference type="AlphaFoldDB" id="A0A5M9N1N2"/>
<sequence length="116" mass="12894">MRLPPYPSFGCRGLLAVTTVAKCIGLDWTSTNNPRSLLCCRMCGWNWARHYGVGIEKFLGSYHGSMSNTAPIQVRSKPLSSLDPTILMDLLEHYSVLDLEMTSCIDIQDEAVDKLA</sequence>
<protein>
    <submittedName>
        <fullName evidence="1">Uncharacterized protein</fullName>
    </submittedName>
</protein>
<dbReference type="Proteomes" id="UP000324241">
    <property type="component" value="Unassembled WGS sequence"/>
</dbReference>
<dbReference type="RefSeq" id="XP_033430885.1">
    <property type="nucleotide sequence ID" value="XM_033565128.1"/>
</dbReference>
<proteinExistence type="predicted"/>
<gene>
    <name evidence="1" type="ORF">ATNIH1004_000412</name>
</gene>
<organism evidence="1 2">
    <name type="scientific">Aspergillus tanneri</name>
    <dbReference type="NCBI Taxonomy" id="1220188"/>
    <lineage>
        <taxon>Eukaryota</taxon>
        <taxon>Fungi</taxon>
        <taxon>Dikarya</taxon>
        <taxon>Ascomycota</taxon>
        <taxon>Pezizomycotina</taxon>
        <taxon>Eurotiomycetes</taxon>
        <taxon>Eurotiomycetidae</taxon>
        <taxon>Eurotiales</taxon>
        <taxon>Aspergillaceae</taxon>
        <taxon>Aspergillus</taxon>
        <taxon>Aspergillus subgen. Circumdati</taxon>
    </lineage>
</organism>
<accession>A0A5M9N1N2</accession>
<comment type="caution">
    <text evidence="1">The sequence shown here is derived from an EMBL/GenBank/DDBJ whole genome shotgun (WGS) entry which is preliminary data.</text>
</comment>
<name>A0A5M9N1N2_9EURO</name>
<reference evidence="1 2" key="1">
    <citation type="submission" date="2019-08" db="EMBL/GenBank/DDBJ databases">
        <title>The genome sequence of a newly discovered highly antifungal drug resistant Aspergillus species, Aspergillus tanneri NIH 1004.</title>
        <authorList>
            <person name="Mounaud S."/>
            <person name="Singh I."/>
            <person name="Joardar V."/>
            <person name="Pakala S."/>
            <person name="Pakala S."/>
            <person name="Venepally P."/>
            <person name="Chung J.K."/>
            <person name="Losada L."/>
            <person name="Nierman W.C."/>
        </authorList>
    </citation>
    <scope>NUCLEOTIDE SEQUENCE [LARGE SCALE GENOMIC DNA]</scope>
    <source>
        <strain evidence="1 2">NIH1004</strain>
    </source>
</reference>